<dbReference type="Gene3D" id="3.20.20.370">
    <property type="entry name" value="Glycoside hydrolase/deacetylase"/>
    <property type="match status" value="1"/>
</dbReference>
<feature type="region of interest" description="Disordered" evidence="3">
    <location>
        <begin position="43"/>
        <end position="76"/>
    </location>
</feature>
<feature type="domain" description="NodB homology" evidence="4">
    <location>
        <begin position="84"/>
        <end position="261"/>
    </location>
</feature>
<dbReference type="Proteomes" id="UP000516230">
    <property type="component" value="Chromosome"/>
</dbReference>
<keyword evidence="1" id="KW-0479">Metal-binding</keyword>
<evidence type="ECO:0000256" key="3">
    <source>
        <dbReference type="SAM" id="MobiDB-lite"/>
    </source>
</evidence>
<dbReference type="SUPFAM" id="SSF88713">
    <property type="entry name" value="Glycoside hydrolase/deacetylase"/>
    <property type="match status" value="1"/>
</dbReference>
<dbReference type="RefSeq" id="WP_187740963.1">
    <property type="nucleotide sequence ID" value="NZ_CP060825.1"/>
</dbReference>
<keyword evidence="2" id="KW-0378">Hydrolase</keyword>
<evidence type="ECO:0000256" key="1">
    <source>
        <dbReference type="ARBA" id="ARBA00022723"/>
    </source>
</evidence>
<name>A0A7H0HTE0_9ACTN</name>
<gene>
    <name evidence="5" type="ORF">IAG43_13275</name>
</gene>
<keyword evidence="6" id="KW-1185">Reference proteome</keyword>
<accession>A0A7H0HTE0</accession>
<dbReference type="GO" id="GO:0016810">
    <property type="term" value="F:hydrolase activity, acting on carbon-nitrogen (but not peptide) bonds"/>
    <property type="evidence" value="ECO:0007669"/>
    <property type="project" value="InterPro"/>
</dbReference>
<dbReference type="GO" id="GO:0005975">
    <property type="term" value="P:carbohydrate metabolic process"/>
    <property type="evidence" value="ECO:0007669"/>
    <property type="project" value="InterPro"/>
</dbReference>
<dbReference type="AlphaFoldDB" id="A0A7H0HTE0"/>
<protein>
    <submittedName>
        <fullName evidence="5">Polysaccharide deacetylase family protein</fullName>
    </submittedName>
</protein>
<dbReference type="PANTHER" id="PTHR10587">
    <property type="entry name" value="GLYCOSYL TRANSFERASE-RELATED"/>
    <property type="match status" value="1"/>
</dbReference>
<sequence length="280" mass="29872">MPARPGTATTVTPHRRGRTRFRVASALTAAALALVLGGCSSDTTSPSEARADAPEGSAIAAGRGGSAGKNAGSARPPVDCGKAKCIALTFDAGPGRDTPELLDILKEKDVPATFFLLGKNHVLKYPDVVRRIAAEGHEVANHTWTHRRLDQLDRDGIRDELARTQDAIAEITGKKPTLMRPPQGRRTAEVMDVSRELGLAAVLWSATAKDYSTTDSALIEKRILDQAGRDGIILLHDIYDGTVPAVPGIVDELKKRGYTFVTVPELLAPGRAEPGSVYRP</sequence>
<evidence type="ECO:0000256" key="2">
    <source>
        <dbReference type="ARBA" id="ARBA00022801"/>
    </source>
</evidence>
<dbReference type="PANTHER" id="PTHR10587:SF133">
    <property type="entry name" value="CHITIN DEACETYLASE 1-RELATED"/>
    <property type="match status" value="1"/>
</dbReference>
<dbReference type="KEGG" id="sgj:IAG43_13275"/>
<dbReference type="InterPro" id="IPR002509">
    <property type="entry name" value="NODB_dom"/>
</dbReference>
<dbReference type="GO" id="GO:0046872">
    <property type="term" value="F:metal ion binding"/>
    <property type="evidence" value="ECO:0007669"/>
    <property type="project" value="UniProtKB-KW"/>
</dbReference>
<proteinExistence type="predicted"/>
<evidence type="ECO:0000313" key="6">
    <source>
        <dbReference type="Proteomes" id="UP000516230"/>
    </source>
</evidence>
<dbReference type="InterPro" id="IPR050248">
    <property type="entry name" value="Polysacc_deacetylase_ArnD"/>
</dbReference>
<dbReference type="GO" id="GO:0016020">
    <property type="term" value="C:membrane"/>
    <property type="evidence" value="ECO:0007669"/>
    <property type="project" value="TreeGrafter"/>
</dbReference>
<dbReference type="PROSITE" id="PS51677">
    <property type="entry name" value="NODB"/>
    <property type="match status" value="1"/>
</dbReference>
<evidence type="ECO:0000313" key="5">
    <source>
        <dbReference type="EMBL" id="QNP63806.1"/>
    </source>
</evidence>
<dbReference type="Pfam" id="PF01522">
    <property type="entry name" value="Polysacc_deac_1"/>
    <property type="match status" value="1"/>
</dbReference>
<evidence type="ECO:0000259" key="4">
    <source>
        <dbReference type="PROSITE" id="PS51677"/>
    </source>
</evidence>
<organism evidence="5 6">
    <name type="scientific">Streptomyces genisteinicus</name>
    <dbReference type="NCBI Taxonomy" id="2768068"/>
    <lineage>
        <taxon>Bacteria</taxon>
        <taxon>Bacillati</taxon>
        <taxon>Actinomycetota</taxon>
        <taxon>Actinomycetes</taxon>
        <taxon>Kitasatosporales</taxon>
        <taxon>Streptomycetaceae</taxon>
        <taxon>Streptomyces</taxon>
    </lineage>
</organism>
<dbReference type="InterPro" id="IPR011330">
    <property type="entry name" value="Glyco_hydro/deAcase_b/a-brl"/>
</dbReference>
<reference evidence="5 6" key="1">
    <citation type="submission" date="2020-08" db="EMBL/GenBank/DDBJ databases">
        <title>A novel species.</title>
        <authorList>
            <person name="Gao J."/>
        </authorList>
    </citation>
    <scope>NUCLEOTIDE SEQUENCE [LARGE SCALE GENOMIC DNA]</scope>
    <source>
        <strain evidence="5 6">CRPJ-33</strain>
    </source>
</reference>
<dbReference type="CDD" id="cd10917">
    <property type="entry name" value="CE4_NodB_like_6s_7s"/>
    <property type="match status" value="1"/>
</dbReference>
<dbReference type="EMBL" id="CP060825">
    <property type="protein sequence ID" value="QNP63806.1"/>
    <property type="molecule type" value="Genomic_DNA"/>
</dbReference>